<dbReference type="PANTHER" id="PTHR46670">
    <property type="entry name" value="ENDO/EXONUCLEASE/PHOSPHATASE DOMAIN-CONTAINING PROTEIN"/>
    <property type="match status" value="1"/>
</dbReference>
<dbReference type="Proteomes" id="UP000230750">
    <property type="component" value="Unassembled WGS sequence"/>
</dbReference>
<sequence length="259" mass="30124">MNGNLTCDHYAVSLNINTHEPDHIRKVPTFRKFRDINVPDFIEDIKHCETLMNVNQSVEELVAAYINHLSILVDRHAPECTKTITLRPNTPWYTDTLRHAKHERRKAERNWRKTRHNVHWQIYRNQCKVVNKLLVQEKRNYYCNKIAECGSDQRRLYSLTKDLMGVPNDATLPSNTCVESQFGDFFINKVAAIREEYDTCDATPSVDIMADDSIFGGCPLEYFSPATEEGICTWSFDILYVFPPVGEIIQRHNINHHCP</sequence>
<evidence type="ECO:0008006" key="3">
    <source>
        <dbReference type="Google" id="ProtNLM"/>
    </source>
</evidence>
<organism evidence="1 2">
    <name type="scientific">Stichopus japonicus</name>
    <name type="common">Sea cucumber</name>
    <dbReference type="NCBI Taxonomy" id="307972"/>
    <lineage>
        <taxon>Eukaryota</taxon>
        <taxon>Metazoa</taxon>
        <taxon>Echinodermata</taxon>
        <taxon>Eleutherozoa</taxon>
        <taxon>Echinozoa</taxon>
        <taxon>Holothuroidea</taxon>
        <taxon>Aspidochirotacea</taxon>
        <taxon>Aspidochirotida</taxon>
        <taxon>Stichopodidae</taxon>
        <taxon>Apostichopus</taxon>
    </lineage>
</organism>
<keyword evidence="2" id="KW-1185">Reference proteome</keyword>
<proteinExistence type="predicted"/>
<dbReference type="AlphaFoldDB" id="A0A2G8KL97"/>
<name>A0A2G8KL97_STIJA</name>
<evidence type="ECO:0000313" key="1">
    <source>
        <dbReference type="EMBL" id="PIK48730.1"/>
    </source>
</evidence>
<reference evidence="1 2" key="1">
    <citation type="journal article" date="2017" name="PLoS Biol.">
        <title>The sea cucumber genome provides insights into morphological evolution and visceral regeneration.</title>
        <authorList>
            <person name="Zhang X."/>
            <person name="Sun L."/>
            <person name="Yuan J."/>
            <person name="Sun Y."/>
            <person name="Gao Y."/>
            <person name="Zhang L."/>
            <person name="Li S."/>
            <person name="Dai H."/>
            <person name="Hamel J.F."/>
            <person name="Liu C."/>
            <person name="Yu Y."/>
            <person name="Liu S."/>
            <person name="Lin W."/>
            <person name="Guo K."/>
            <person name="Jin S."/>
            <person name="Xu P."/>
            <person name="Storey K.B."/>
            <person name="Huan P."/>
            <person name="Zhang T."/>
            <person name="Zhou Y."/>
            <person name="Zhang J."/>
            <person name="Lin C."/>
            <person name="Li X."/>
            <person name="Xing L."/>
            <person name="Huo D."/>
            <person name="Sun M."/>
            <person name="Wang L."/>
            <person name="Mercier A."/>
            <person name="Li F."/>
            <person name="Yang H."/>
            <person name="Xiang J."/>
        </authorList>
    </citation>
    <scope>NUCLEOTIDE SEQUENCE [LARGE SCALE GENOMIC DNA]</scope>
    <source>
        <strain evidence="1">Shaxun</strain>
        <tissue evidence="1">Muscle</tissue>
    </source>
</reference>
<gene>
    <name evidence="1" type="ORF">BSL78_14391</name>
</gene>
<comment type="caution">
    <text evidence="1">The sequence shown here is derived from an EMBL/GenBank/DDBJ whole genome shotgun (WGS) entry which is preliminary data.</text>
</comment>
<dbReference type="STRING" id="307972.A0A2G8KL97"/>
<protein>
    <recommendedName>
        <fullName evidence="3">RNA-directed DNA polymerase from mobile element jockey-like</fullName>
    </recommendedName>
</protein>
<dbReference type="EMBL" id="MRZV01000505">
    <property type="protein sequence ID" value="PIK48730.1"/>
    <property type="molecule type" value="Genomic_DNA"/>
</dbReference>
<dbReference type="PANTHER" id="PTHR46670:SF3">
    <property type="entry name" value="ENDONUCLEASE_EXONUCLEASE_PHOSPHATASE DOMAIN-CONTAINING PROTEIN"/>
    <property type="match status" value="1"/>
</dbReference>
<evidence type="ECO:0000313" key="2">
    <source>
        <dbReference type="Proteomes" id="UP000230750"/>
    </source>
</evidence>
<dbReference type="OrthoDB" id="10066052at2759"/>
<accession>A0A2G8KL97</accession>